<accession>A0A369FWG2</accession>
<dbReference type="GO" id="GO:0003677">
    <property type="term" value="F:DNA binding"/>
    <property type="evidence" value="ECO:0007669"/>
    <property type="project" value="InterPro"/>
</dbReference>
<dbReference type="InterPro" id="IPR001387">
    <property type="entry name" value="Cro/C1-type_HTH"/>
</dbReference>
<organism evidence="3 4">
    <name type="scientific">Escherichia coli</name>
    <dbReference type="NCBI Taxonomy" id="562"/>
    <lineage>
        <taxon>Bacteria</taxon>
        <taxon>Pseudomonadati</taxon>
        <taxon>Pseudomonadota</taxon>
        <taxon>Gammaproteobacteria</taxon>
        <taxon>Enterobacterales</taxon>
        <taxon>Enterobacteriaceae</taxon>
        <taxon>Escherichia</taxon>
    </lineage>
</organism>
<evidence type="ECO:0000313" key="3">
    <source>
        <dbReference type="EMBL" id="RDA44226.1"/>
    </source>
</evidence>
<dbReference type="Gene3D" id="1.10.260.40">
    <property type="entry name" value="lambda repressor-like DNA-binding domains"/>
    <property type="match status" value="2"/>
</dbReference>
<evidence type="ECO:0000256" key="1">
    <source>
        <dbReference type="SAM" id="MobiDB-lite"/>
    </source>
</evidence>
<gene>
    <name evidence="3" type="ORF">DTL43_00565</name>
</gene>
<dbReference type="AlphaFoldDB" id="A0A369FWG2"/>
<dbReference type="EMBL" id="QOGZ01000001">
    <property type="protein sequence ID" value="RDA44226.1"/>
    <property type="molecule type" value="Genomic_DNA"/>
</dbReference>
<protein>
    <submittedName>
        <fullName evidence="3">Helix-turn-helix domain-containing protein</fullName>
    </submittedName>
</protein>
<reference evidence="3 4" key="1">
    <citation type="submission" date="2018-07" db="EMBL/GenBank/DDBJ databases">
        <title>Whole Genome Sequence Analysis of Avian Pathogenic E. coli - An Australian Perspective.</title>
        <authorList>
            <person name="Cummins M.L."/>
            <person name="Reid C.J."/>
            <person name="Roy Chowdhury P."/>
            <person name="Bushell R."/>
            <person name="Esbert N."/>
            <person name="Tivendale K.A."/>
            <person name="Noormohammadi A.H."/>
            <person name="Islam S."/>
            <person name="Marenda M.S."/>
            <person name="Browning G.F."/>
            <person name="Markham P.F."/>
            <person name="Djordjevic S.P."/>
        </authorList>
    </citation>
    <scope>NUCLEOTIDE SEQUENCE [LARGE SCALE GENOMIC DNA]</scope>
    <source>
        <strain evidence="3 4">AVC211</strain>
    </source>
</reference>
<sequence>MRNVSIDYSQRLMMMREAEELSRRQFSDITGIPLNTIQKYETGHQPARAELVERVLQVERFKKYALWLMTGHSAAENGQVSPTPLVDDESEVASGLGAKFRLMREAEGMTRQEFADCVGLPYGTVTNYEVRGKQVTEGALLKVTKHPKFKKYAYWLSTDETMPEVGQISPALSLDGSCDSEGDQVSTKTIQKLSR</sequence>
<dbReference type="SUPFAM" id="SSF47413">
    <property type="entry name" value="lambda repressor-like DNA-binding domains"/>
    <property type="match status" value="2"/>
</dbReference>
<evidence type="ECO:0000259" key="2">
    <source>
        <dbReference type="SMART" id="SM00530"/>
    </source>
</evidence>
<evidence type="ECO:0000313" key="4">
    <source>
        <dbReference type="Proteomes" id="UP000253687"/>
    </source>
</evidence>
<dbReference type="InterPro" id="IPR010982">
    <property type="entry name" value="Lambda_DNA-bd_dom_sf"/>
</dbReference>
<feature type="domain" description="HTH cro/C1-type" evidence="2">
    <location>
        <begin position="99"/>
        <end position="156"/>
    </location>
</feature>
<feature type="compositionally biased region" description="Polar residues" evidence="1">
    <location>
        <begin position="183"/>
        <end position="195"/>
    </location>
</feature>
<proteinExistence type="predicted"/>
<dbReference type="CDD" id="cd00093">
    <property type="entry name" value="HTH_XRE"/>
    <property type="match status" value="2"/>
</dbReference>
<dbReference type="Pfam" id="PF01381">
    <property type="entry name" value="HTH_3"/>
    <property type="match status" value="1"/>
</dbReference>
<feature type="region of interest" description="Disordered" evidence="1">
    <location>
        <begin position="174"/>
        <end position="195"/>
    </location>
</feature>
<comment type="caution">
    <text evidence="3">The sequence shown here is derived from an EMBL/GenBank/DDBJ whole genome shotgun (WGS) entry which is preliminary data.</text>
</comment>
<feature type="domain" description="HTH cro/C1-type" evidence="2">
    <location>
        <begin position="11"/>
        <end position="68"/>
    </location>
</feature>
<name>A0A369FWG2_ECOLX</name>
<dbReference type="Proteomes" id="UP000253687">
    <property type="component" value="Unassembled WGS sequence"/>
</dbReference>
<dbReference type="SMART" id="SM00530">
    <property type="entry name" value="HTH_XRE"/>
    <property type="match status" value="2"/>
</dbReference>
<dbReference type="RefSeq" id="WP_001246764.1">
    <property type="nucleotide sequence ID" value="NZ_JAGMSQ010000030.1"/>
</dbReference>